<dbReference type="GO" id="GO:0008810">
    <property type="term" value="F:cellulase activity"/>
    <property type="evidence" value="ECO:0007669"/>
    <property type="project" value="UniProtKB-UniRule"/>
</dbReference>
<dbReference type="Proteomes" id="UP000541558">
    <property type="component" value="Unassembled WGS sequence"/>
</dbReference>
<dbReference type="CDD" id="cd21175">
    <property type="entry name" value="LPMO_AA9"/>
    <property type="match status" value="1"/>
</dbReference>
<comment type="domain">
    <text evidence="2">Has a modular structure: an endo-beta-1,4-glucanase catalytic module at the N-terminus, a linker rich in serines and threonines, and a C-terminal carbohydrate-binding module (CBM).</text>
</comment>
<evidence type="ECO:0000313" key="5">
    <source>
        <dbReference type="EMBL" id="KAF5320172.1"/>
    </source>
</evidence>
<keyword evidence="2" id="KW-0964">Secreted</keyword>
<gene>
    <name evidence="5" type="ORF">D9611_010256</name>
</gene>
<dbReference type="Pfam" id="PF03443">
    <property type="entry name" value="AA9"/>
    <property type="match status" value="1"/>
</dbReference>
<proteinExistence type="predicted"/>
<comment type="subcellular location">
    <subcellularLocation>
        <location evidence="2">Secreted</location>
    </subcellularLocation>
</comment>
<dbReference type="GO" id="GO:0005576">
    <property type="term" value="C:extracellular region"/>
    <property type="evidence" value="ECO:0007669"/>
    <property type="project" value="UniProtKB-SubCell"/>
</dbReference>
<name>A0A8H5F1K2_9AGAR</name>
<evidence type="ECO:0000313" key="6">
    <source>
        <dbReference type="Proteomes" id="UP000541558"/>
    </source>
</evidence>
<keyword evidence="3" id="KW-0732">Signal</keyword>
<feature type="domain" description="Auxiliary Activity family 9 catalytic" evidence="4">
    <location>
        <begin position="21"/>
        <end position="212"/>
    </location>
</feature>
<dbReference type="InterPro" id="IPR049892">
    <property type="entry name" value="AA9"/>
</dbReference>
<dbReference type="EC" id="1.14.99.56" evidence="2"/>
<evidence type="ECO:0000256" key="1">
    <source>
        <dbReference type="ARBA" id="ARBA00023157"/>
    </source>
</evidence>
<keyword evidence="2" id="KW-0136">Cellulose degradation</keyword>
<keyword evidence="6" id="KW-1185">Reference proteome</keyword>
<comment type="caution">
    <text evidence="5">The sequence shown here is derived from an EMBL/GenBank/DDBJ whole genome shotgun (WGS) entry which is preliminary data.</text>
</comment>
<organism evidence="5 6">
    <name type="scientific">Ephemerocybe angulata</name>
    <dbReference type="NCBI Taxonomy" id="980116"/>
    <lineage>
        <taxon>Eukaryota</taxon>
        <taxon>Fungi</taxon>
        <taxon>Dikarya</taxon>
        <taxon>Basidiomycota</taxon>
        <taxon>Agaricomycotina</taxon>
        <taxon>Agaricomycetes</taxon>
        <taxon>Agaricomycetidae</taxon>
        <taxon>Agaricales</taxon>
        <taxon>Agaricineae</taxon>
        <taxon>Psathyrellaceae</taxon>
        <taxon>Ephemerocybe</taxon>
    </lineage>
</organism>
<feature type="signal peptide" evidence="3">
    <location>
        <begin position="1"/>
        <end position="20"/>
    </location>
</feature>
<dbReference type="GO" id="GO:0030248">
    <property type="term" value="F:cellulose binding"/>
    <property type="evidence" value="ECO:0007669"/>
    <property type="project" value="UniProtKB-UniRule"/>
</dbReference>
<reference evidence="5 6" key="1">
    <citation type="journal article" date="2020" name="ISME J.">
        <title>Uncovering the hidden diversity of litter-decomposition mechanisms in mushroom-forming fungi.</title>
        <authorList>
            <person name="Floudas D."/>
            <person name="Bentzer J."/>
            <person name="Ahren D."/>
            <person name="Johansson T."/>
            <person name="Persson P."/>
            <person name="Tunlid A."/>
        </authorList>
    </citation>
    <scope>NUCLEOTIDE SEQUENCE [LARGE SCALE GENOMIC DNA]</scope>
    <source>
        <strain evidence="5 6">CBS 175.51</strain>
    </source>
</reference>
<dbReference type="OrthoDB" id="3496539at2759"/>
<dbReference type="PANTHER" id="PTHR33353:SF11">
    <property type="entry name" value="GLYCOSYLHYDROLASE FAMILY 61-7 PROTEIN"/>
    <property type="match status" value="1"/>
</dbReference>
<keyword evidence="2" id="KW-0624">Polysaccharide degradation</keyword>
<dbReference type="InterPro" id="IPR005103">
    <property type="entry name" value="AA9_LPMO"/>
</dbReference>
<feature type="chain" id="PRO_5034704766" description="AA9 family lytic polysaccharide monooxygenase" evidence="3">
    <location>
        <begin position="21"/>
        <end position="236"/>
    </location>
</feature>
<comment type="catalytic activity">
    <reaction evidence="2">
        <text>[(1-&gt;4)-beta-D-glucosyl]n+m + reduced acceptor + O2 = 4-dehydro-beta-D-glucosyl-[(1-&gt;4)-beta-D-glucosyl]n-1 + [(1-&gt;4)-beta-D-glucosyl]m + acceptor + H2O.</text>
        <dbReference type="EC" id="1.14.99.56"/>
    </reaction>
</comment>
<sequence length="236" mass="26036">MRTSIALLATFFVLFQTVSAHYIFETLIFGEQTSKKAVRRPSDNSPVYNVTSNEIRCNVDLKNATETPTVEAGALIGFHLDEPKTIYHMGPLSMYLGQAPGKAAAWDGSGKAWFKIAHWGAVFRPKFTFLSLNQKEFTTTIPKSVPSGEYLVRIEHIGLHLTGAPEFFISCAQIKVVNGGKGNPPKVSIPGYVKPNDPSLMVNIWWPVPTSYQVPGPKPYRGQPDICNIKNVSKSP</sequence>
<protein>
    <recommendedName>
        <fullName evidence="2">AA9 family lytic polysaccharide monooxygenase</fullName>
        <ecNumber evidence="2">1.14.99.56</ecNumber>
    </recommendedName>
    <alternativeName>
        <fullName evidence="2">Endo-beta-1,4-glucanase</fullName>
    </alternativeName>
    <alternativeName>
        <fullName evidence="2">Glycosyl hydrolase 61 family protein</fullName>
    </alternativeName>
</protein>
<dbReference type="EMBL" id="JAACJK010000171">
    <property type="protein sequence ID" value="KAF5320172.1"/>
    <property type="molecule type" value="Genomic_DNA"/>
</dbReference>
<keyword evidence="2" id="KW-0119">Carbohydrate metabolism</keyword>
<dbReference type="AlphaFoldDB" id="A0A8H5F1K2"/>
<dbReference type="PANTHER" id="PTHR33353">
    <property type="entry name" value="PUTATIVE (AFU_ORTHOLOGUE AFUA_1G12560)-RELATED"/>
    <property type="match status" value="1"/>
</dbReference>
<evidence type="ECO:0000256" key="2">
    <source>
        <dbReference type="RuleBase" id="RU368122"/>
    </source>
</evidence>
<dbReference type="GO" id="GO:0030245">
    <property type="term" value="P:cellulose catabolic process"/>
    <property type="evidence" value="ECO:0007669"/>
    <property type="project" value="UniProtKB-UniRule"/>
</dbReference>
<evidence type="ECO:0000256" key="3">
    <source>
        <dbReference type="SAM" id="SignalP"/>
    </source>
</evidence>
<evidence type="ECO:0000259" key="4">
    <source>
        <dbReference type="Pfam" id="PF03443"/>
    </source>
</evidence>
<keyword evidence="1 2" id="KW-1015">Disulfide bond</keyword>
<comment type="function">
    <text evidence="2">Lytic polysaccharide monooxygenase (LMPO) that depolymerizes crystalline and amorphous polysaccharides via the oxidation of scissile alpha- or beta-(1-4)-glycosidic bonds, yielding C1 and/or C4 oxidation products. Catalysis by LPMOs requires the reduction of the active-site copper from Cu(II) to Cu(I) by a reducing agent and H(2)O(2) or O(2) as a cosubstrate.</text>
</comment>
<dbReference type="Gene3D" id="2.70.50.70">
    <property type="match status" value="1"/>
</dbReference>
<accession>A0A8H5F1K2</accession>